<dbReference type="InParanoid" id="A0A316VAA7"/>
<dbReference type="FunCoup" id="A0A316VAA7">
    <property type="interactions" value="60"/>
</dbReference>
<dbReference type="PANTHER" id="PTHR16771:SF0">
    <property type="entry name" value="26S PROTEASOME COMPLEX SUBUNIT SEM1"/>
    <property type="match status" value="1"/>
</dbReference>
<sequence length="120" mass="12877">MAEQKKDEKATSAATTGSSNTNGAAQQQPQKEIPSLGALDEDDEFEEFEAQDWEDSKTSLAHLNSEGGATGLSMSGEQGGTGDHLWEDNWDDDDVEDDFGKALRAELEKQSGKPGQPMAT</sequence>
<accession>A0A316VAA7</accession>
<dbReference type="InterPro" id="IPR007834">
    <property type="entry name" value="DSS1_SEM1"/>
</dbReference>
<feature type="compositionally biased region" description="Low complexity" evidence="3">
    <location>
        <begin position="11"/>
        <end position="25"/>
    </location>
</feature>
<dbReference type="EMBL" id="KZ819604">
    <property type="protein sequence ID" value="PWN34436.1"/>
    <property type="molecule type" value="Genomic_DNA"/>
</dbReference>
<dbReference type="Proteomes" id="UP000245771">
    <property type="component" value="Unassembled WGS sequence"/>
</dbReference>
<dbReference type="AlphaFoldDB" id="A0A316VAA7"/>
<dbReference type="GO" id="GO:0008541">
    <property type="term" value="C:proteasome regulatory particle, lid subcomplex"/>
    <property type="evidence" value="ECO:0007669"/>
    <property type="project" value="UniProtKB-UniRule"/>
</dbReference>
<dbReference type="GO" id="GO:0043248">
    <property type="term" value="P:proteasome assembly"/>
    <property type="evidence" value="ECO:0007669"/>
    <property type="project" value="UniProtKB-UniRule"/>
</dbReference>
<dbReference type="SMART" id="SM01385">
    <property type="entry name" value="DSS1_SEM1"/>
    <property type="match status" value="1"/>
</dbReference>
<comment type="subcellular location">
    <subcellularLocation>
        <location evidence="2">Nucleus</location>
    </subcellularLocation>
</comment>
<gene>
    <name evidence="4" type="ORF">FA14DRAFT_174102</name>
</gene>
<keyword evidence="5" id="KW-1185">Reference proteome</keyword>
<organism evidence="4 5">
    <name type="scientific">Meira miltonrushii</name>
    <dbReference type="NCBI Taxonomy" id="1280837"/>
    <lineage>
        <taxon>Eukaryota</taxon>
        <taxon>Fungi</taxon>
        <taxon>Dikarya</taxon>
        <taxon>Basidiomycota</taxon>
        <taxon>Ustilaginomycotina</taxon>
        <taxon>Exobasidiomycetes</taxon>
        <taxon>Exobasidiales</taxon>
        <taxon>Brachybasidiaceae</taxon>
        <taxon>Meira</taxon>
    </lineage>
</organism>
<comment type="function">
    <text evidence="2">Component of the 26S proteasome, a multiprotein complex involved in the ATP-dependent degradation of ubiquitinated proteins.</text>
</comment>
<evidence type="ECO:0000313" key="4">
    <source>
        <dbReference type="EMBL" id="PWN34436.1"/>
    </source>
</evidence>
<feature type="compositionally biased region" description="Acidic residues" evidence="3">
    <location>
        <begin position="88"/>
        <end position="97"/>
    </location>
</feature>
<comment type="similarity">
    <text evidence="1 2">Belongs to the DSS1/SEM1 family.</text>
</comment>
<name>A0A316VAA7_9BASI</name>
<dbReference type="GO" id="GO:0006406">
    <property type="term" value="P:mRNA export from nucleus"/>
    <property type="evidence" value="ECO:0007669"/>
    <property type="project" value="UniProtKB-UniRule"/>
</dbReference>
<feature type="compositionally biased region" description="Basic and acidic residues" evidence="3">
    <location>
        <begin position="1"/>
        <end position="10"/>
    </location>
</feature>
<protein>
    <recommendedName>
        <fullName evidence="2">26S proteasome complex subunit SEM1</fullName>
    </recommendedName>
</protein>
<dbReference type="PANTHER" id="PTHR16771">
    <property type="entry name" value="26 PROTEASOME COMPLEX SUBUNIT DSS1"/>
    <property type="match status" value="1"/>
</dbReference>
<dbReference type="GeneID" id="37022301"/>
<evidence type="ECO:0000256" key="2">
    <source>
        <dbReference type="RuleBase" id="RU369057"/>
    </source>
</evidence>
<evidence type="ECO:0000256" key="1">
    <source>
        <dbReference type="ARBA" id="ARBA00034491"/>
    </source>
</evidence>
<dbReference type="GO" id="GO:0000724">
    <property type="term" value="P:double-strand break repair via homologous recombination"/>
    <property type="evidence" value="ECO:0007669"/>
    <property type="project" value="TreeGrafter"/>
</dbReference>
<dbReference type="GO" id="GO:0005634">
    <property type="term" value="C:nucleus"/>
    <property type="evidence" value="ECO:0007669"/>
    <property type="project" value="UniProtKB-SubCell"/>
</dbReference>
<feature type="compositionally biased region" description="Acidic residues" evidence="3">
    <location>
        <begin position="39"/>
        <end position="53"/>
    </location>
</feature>
<evidence type="ECO:0000313" key="5">
    <source>
        <dbReference type="Proteomes" id="UP000245771"/>
    </source>
</evidence>
<feature type="region of interest" description="Disordered" evidence="3">
    <location>
        <begin position="1"/>
        <end position="98"/>
    </location>
</feature>
<proteinExistence type="inferred from homology"/>
<reference evidence="4 5" key="1">
    <citation type="journal article" date="2018" name="Mol. Biol. Evol.">
        <title>Broad Genomic Sampling Reveals a Smut Pathogenic Ancestry of the Fungal Clade Ustilaginomycotina.</title>
        <authorList>
            <person name="Kijpornyongpan T."/>
            <person name="Mondo S.J."/>
            <person name="Barry K."/>
            <person name="Sandor L."/>
            <person name="Lee J."/>
            <person name="Lipzen A."/>
            <person name="Pangilinan J."/>
            <person name="LaButti K."/>
            <person name="Hainaut M."/>
            <person name="Henrissat B."/>
            <person name="Grigoriev I.V."/>
            <person name="Spatafora J.W."/>
            <person name="Aime M.C."/>
        </authorList>
    </citation>
    <scope>NUCLEOTIDE SEQUENCE [LARGE SCALE GENOMIC DNA]</scope>
    <source>
        <strain evidence="4 5">MCA 3882</strain>
    </source>
</reference>
<dbReference type="STRING" id="1280837.A0A316VAA7"/>
<dbReference type="Pfam" id="PF05160">
    <property type="entry name" value="DSS1_SEM1"/>
    <property type="match status" value="1"/>
</dbReference>
<evidence type="ECO:0000256" key="3">
    <source>
        <dbReference type="SAM" id="MobiDB-lite"/>
    </source>
</evidence>
<keyword evidence="2" id="KW-0647">Proteasome</keyword>
<dbReference type="RefSeq" id="XP_025354738.1">
    <property type="nucleotide sequence ID" value="XM_025500520.1"/>
</dbReference>
<keyword evidence="2" id="KW-0539">Nucleus</keyword>